<sequence length="304" mass="30366">MLLRRAGLPVSAGTRLRDLAELVRAPAALSVPGDVLSGAAAAGALRGARGPALAASSVCLYWGGMALNDYADRRLDADERPERPIPSGRVRPGTALAVAAGLTGAGIALAAAAGGRRALGTAIPLAGAVWAYDLLLKRTPAAPAGMALCRGLDVMLGAAPALGGWRDALPAAVTVGAHTYAVTLLSRGEVAGTSARRVGWACAANAPVVPLAAAQIRAARRSGPSRAVAAGLLCAYAGAVSRPQAEAVREPSADRVRRAVGAGILGLIPLQAALTAARGHPAAALALVPAHPLARRLARKVSPT</sequence>
<protein>
    <submittedName>
        <fullName evidence="5">UbiA family prenyltransferase</fullName>
    </submittedName>
</protein>
<dbReference type="PANTHER" id="PTHR42723:SF1">
    <property type="entry name" value="CHLOROPHYLL SYNTHASE, CHLOROPLASTIC"/>
    <property type="match status" value="1"/>
</dbReference>
<dbReference type="InterPro" id="IPR000537">
    <property type="entry name" value="UbiA_prenyltransferase"/>
</dbReference>
<proteinExistence type="predicted"/>
<evidence type="ECO:0000313" key="6">
    <source>
        <dbReference type="Proteomes" id="UP001501231"/>
    </source>
</evidence>
<dbReference type="EMBL" id="BAAARW010000039">
    <property type="protein sequence ID" value="GAA2453932.1"/>
    <property type="molecule type" value="Genomic_DNA"/>
</dbReference>
<evidence type="ECO:0000256" key="1">
    <source>
        <dbReference type="ARBA" id="ARBA00004141"/>
    </source>
</evidence>
<keyword evidence="2" id="KW-0812">Transmembrane</keyword>
<evidence type="ECO:0000313" key="5">
    <source>
        <dbReference type="EMBL" id="GAA2453932.1"/>
    </source>
</evidence>
<evidence type="ECO:0000256" key="3">
    <source>
        <dbReference type="ARBA" id="ARBA00022989"/>
    </source>
</evidence>
<dbReference type="InterPro" id="IPR044878">
    <property type="entry name" value="UbiA_sf"/>
</dbReference>
<dbReference type="InterPro" id="IPR050475">
    <property type="entry name" value="Prenyltransferase_related"/>
</dbReference>
<comment type="subcellular location">
    <subcellularLocation>
        <location evidence="1">Membrane</location>
        <topology evidence="1">Multi-pass membrane protein</topology>
    </subcellularLocation>
</comment>
<accession>A0ABN3KA52</accession>
<name>A0ABN3KA52_9ACTN</name>
<keyword evidence="6" id="KW-1185">Reference proteome</keyword>
<dbReference type="CDD" id="cd13964">
    <property type="entry name" value="PT_UbiA_1"/>
    <property type="match status" value="1"/>
</dbReference>
<dbReference type="Proteomes" id="UP001501231">
    <property type="component" value="Unassembled WGS sequence"/>
</dbReference>
<dbReference type="NCBIfam" id="NF045897">
    <property type="entry name" value="SCO3242_trans"/>
    <property type="match status" value="1"/>
</dbReference>
<dbReference type="PANTHER" id="PTHR42723">
    <property type="entry name" value="CHLOROPHYLL SYNTHASE"/>
    <property type="match status" value="1"/>
</dbReference>
<reference evidence="5 6" key="1">
    <citation type="journal article" date="2019" name="Int. J. Syst. Evol. Microbiol.">
        <title>The Global Catalogue of Microorganisms (GCM) 10K type strain sequencing project: providing services to taxonomists for standard genome sequencing and annotation.</title>
        <authorList>
            <consortium name="The Broad Institute Genomics Platform"/>
            <consortium name="The Broad Institute Genome Sequencing Center for Infectious Disease"/>
            <person name="Wu L."/>
            <person name="Ma J."/>
        </authorList>
    </citation>
    <scope>NUCLEOTIDE SEQUENCE [LARGE SCALE GENOMIC DNA]</scope>
    <source>
        <strain evidence="5 6">JCM 3325</strain>
    </source>
</reference>
<comment type="caution">
    <text evidence="5">The sequence shown here is derived from an EMBL/GenBank/DDBJ whole genome shotgun (WGS) entry which is preliminary data.</text>
</comment>
<gene>
    <name evidence="5" type="ORF">GCM10010191_85880</name>
</gene>
<dbReference type="Gene3D" id="1.10.357.140">
    <property type="entry name" value="UbiA prenyltransferase"/>
    <property type="match status" value="1"/>
</dbReference>
<dbReference type="Pfam" id="PF01040">
    <property type="entry name" value="UbiA"/>
    <property type="match status" value="1"/>
</dbReference>
<keyword evidence="4" id="KW-0472">Membrane</keyword>
<evidence type="ECO:0000256" key="2">
    <source>
        <dbReference type="ARBA" id="ARBA00022692"/>
    </source>
</evidence>
<organism evidence="5 6">
    <name type="scientific">Actinomadura vinacea</name>
    <dbReference type="NCBI Taxonomy" id="115336"/>
    <lineage>
        <taxon>Bacteria</taxon>
        <taxon>Bacillati</taxon>
        <taxon>Actinomycetota</taxon>
        <taxon>Actinomycetes</taxon>
        <taxon>Streptosporangiales</taxon>
        <taxon>Thermomonosporaceae</taxon>
        <taxon>Actinomadura</taxon>
    </lineage>
</organism>
<evidence type="ECO:0000256" key="4">
    <source>
        <dbReference type="ARBA" id="ARBA00023136"/>
    </source>
</evidence>
<keyword evidence="3" id="KW-1133">Transmembrane helix</keyword>